<organism evidence="1 2">
    <name type="scientific">Aegilops tauschii subsp. strangulata</name>
    <name type="common">Goatgrass</name>
    <dbReference type="NCBI Taxonomy" id="200361"/>
    <lineage>
        <taxon>Eukaryota</taxon>
        <taxon>Viridiplantae</taxon>
        <taxon>Streptophyta</taxon>
        <taxon>Embryophyta</taxon>
        <taxon>Tracheophyta</taxon>
        <taxon>Spermatophyta</taxon>
        <taxon>Magnoliopsida</taxon>
        <taxon>Liliopsida</taxon>
        <taxon>Poales</taxon>
        <taxon>Poaceae</taxon>
        <taxon>BOP clade</taxon>
        <taxon>Pooideae</taxon>
        <taxon>Triticodae</taxon>
        <taxon>Triticeae</taxon>
        <taxon>Triticinae</taxon>
        <taxon>Aegilops</taxon>
    </lineage>
</organism>
<dbReference type="Proteomes" id="UP000015105">
    <property type="component" value="Chromosome 7D"/>
</dbReference>
<reference evidence="1" key="4">
    <citation type="submission" date="2019-03" db="UniProtKB">
        <authorList>
            <consortium name="EnsemblPlants"/>
        </authorList>
    </citation>
    <scope>IDENTIFICATION</scope>
</reference>
<proteinExistence type="predicted"/>
<dbReference type="AlphaFoldDB" id="A0A453RYB4"/>
<reference evidence="2" key="2">
    <citation type="journal article" date="2017" name="Nat. Plants">
        <title>The Aegilops tauschii genome reveals multiple impacts of transposons.</title>
        <authorList>
            <person name="Zhao G."/>
            <person name="Zou C."/>
            <person name="Li K."/>
            <person name="Wang K."/>
            <person name="Li T."/>
            <person name="Gao L."/>
            <person name="Zhang X."/>
            <person name="Wang H."/>
            <person name="Yang Z."/>
            <person name="Liu X."/>
            <person name="Jiang W."/>
            <person name="Mao L."/>
            <person name="Kong X."/>
            <person name="Jiao Y."/>
            <person name="Jia J."/>
        </authorList>
    </citation>
    <scope>NUCLEOTIDE SEQUENCE [LARGE SCALE GENOMIC DNA]</scope>
    <source>
        <strain evidence="2">cv. AL8/78</strain>
    </source>
</reference>
<keyword evidence="2" id="KW-1185">Reference proteome</keyword>
<protein>
    <submittedName>
        <fullName evidence="1">Uncharacterized protein</fullName>
    </submittedName>
</protein>
<reference evidence="1" key="5">
    <citation type="journal article" date="2021" name="G3 (Bethesda)">
        <title>Aegilops tauschii genome assembly Aet v5.0 features greater sequence contiguity and improved annotation.</title>
        <authorList>
            <person name="Wang L."/>
            <person name="Zhu T."/>
            <person name="Rodriguez J.C."/>
            <person name="Deal K.R."/>
            <person name="Dubcovsky J."/>
            <person name="McGuire P.E."/>
            <person name="Lux T."/>
            <person name="Spannagl M."/>
            <person name="Mayer K.F.X."/>
            <person name="Baldrich P."/>
            <person name="Meyers B.C."/>
            <person name="Huo N."/>
            <person name="Gu Y.Q."/>
            <person name="Zhou H."/>
            <person name="Devos K.M."/>
            <person name="Bennetzen J.L."/>
            <person name="Unver T."/>
            <person name="Budak H."/>
            <person name="Gulick P.J."/>
            <person name="Galiba G."/>
            <person name="Kalapos B."/>
            <person name="Nelson D.R."/>
            <person name="Li P."/>
            <person name="You F.M."/>
            <person name="Luo M.C."/>
            <person name="Dvorak J."/>
        </authorList>
    </citation>
    <scope>NUCLEOTIDE SEQUENCE [LARGE SCALE GENOMIC DNA]</scope>
    <source>
        <strain evidence="1">cv. AL8/78</strain>
    </source>
</reference>
<reference evidence="1" key="3">
    <citation type="journal article" date="2017" name="Nature">
        <title>Genome sequence of the progenitor of the wheat D genome Aegilops tauschii.</title>
        <authorList>
            <person name="Luo M.C."/>
            <person name="Gu Y.Q."/>
            <person name="Puiu D."/>
            <person name="Wang H."/>
            <person name="Twardziok S.O."/>
            <person name="Deal K.R."/>
            <person name="Huo N."/>
            <person name="Zhu T."/>
            <person name="Wang L."/>
            <person name="Wang Y."/>
            <person name="McGuire P.E."/>
            <person name="Liu S."/>
            <person name="Long H."/>
            <person name="Ramasamy R.K."/>
            <person name="Rodriguez J.C."/>
            <person name="Van S.L."/>
            <person name="Yuan L."/>
            <person name="Wang Z."/>
            <person name="Xia Z."/>
            <person name="Xiao L."/>
            <person name="Anderson O.D."/>
            <person name="Ouyang S."/>
            <person name="Liang Y."/>
            <person name="Zimin A.V."/>
            <person name="Pertea G."/>
            <person name="Qi P."/>
            <person name="Bennetzen J.L."/>
            <person name="Dai X."/>
            <person name="Dawson M.W."/>
            <person name="Muller H.G."/>
            <person name="Kugler K."/>
            <person name="Rivarola-Duarte L."/>
            <person name="Spannagl M."/>
            <person name="Mayer K.F.X."/>
            <person name="Lu F.H."/>
            <person name="Bevan M.W."/>
            <person name="Leroy P."/>
            <person name="Li P."/>
            <person name="You F.M."/>
            <person name="Sun Q."/>
            <person name="Liu Z."/>
            <person name="Lyons E."/>
            <person name="Wicker T."/>
            <person name="Salzberg S.L."/>
            <person name="Devos K.M."/>
            <person name="Dvorak J."/>
        </authorList>
    </citation>
    <scope>NUCLEOTIDE SEQUENCE [LARGE SCALE GENOMIC DNA]</scope>
    <source>
        <strain evidence="1">cv. AL8/78</strain>
    </source>
</reference>
<sequence length="33" mass="3613">MLSSAVVSLLNVYTSGNQQVITQRFEQLARSTA</sequence>
<accession>A0A453RYB4</accession>
<dbReference type="Gramene" id="AET7Gv20756700.42">
    <property type="protein sequence ID" value="AET7Gv20756700.42"/>
    <property type="gene ID" value="AET7Gv20756700"/>
</dbReference>
<reference evidence="2" key="1">
    <citation type="journal article" date="2014" name="Science">
        <title>Ancient hybridizations among the ancestral genomes of bread wheat.</title>
        <authorList>
            <consortium name="International Wheat Genome Sequencing Consortium,"/>
            <person name="Marcussen T."/>
            <person name="Sandve S.R."/>
            <person name="Heier L."/>
            <person name="Spannagl M."/>
            <person name="Pfeifer M."/>
            <person name="Jakobsen K.S."/>
            <person name="Wulff B.B."/>
            <person name="Steuernagel B."/>
            <person name="Mayer K.F."/>
            <person name="Olsen O.A."/>
        </authorList>
    </citation>
    <scope>NUCLEOTIDE SEQUENCE [LARGE SCALE GENOMIC DNA]</scope>
    <source>
        <strain evidence="2">cv. AL8/78</strain>
    </source>
</reference>
<name>A0A453RYB4_AEGTS</name>
<dbReference type="EnsemblPlants" id="AET7Gv20756700.42">
    <property type="protein sequence ID" value="AET7Gv20756700.42"/>
    <property type="gene ID" value="AET7Gv20756700"/>
</dbReference>
<evidence type="ECO:0000313" key="2">
    <source>
        <dbReference type="Proteomes" id="UP000015105"/>
    </source>
</evidence>
<evidence type="ECO:0000313" key="1">
    <source>
        <dbReference type="EnsemblPlants" id="AET7Gv20756700.42"/>
    </source>
</evidence>